<gene>
    <name evidence="4" type="primary">baiA</name>
    <name evidence="4" type="ORF">CRYO30217_01620</name>
</gene>
<dbReference type="Pfam" id="PF00106">
    <property type="entry name" value="adh_short"/>
    <property type="match status" value="1"/>
</dbReference>
<dbReference type="SUPFAM" id="SSF51735">
    <property type="entry name" value="NAD(P)-binding Rossmann-fold domains"/>
    <property type="match status" value="1"/>
</dbReference>
<organism evidence="4 5">
    <name type="scientific">Parvicella tangerina</name>
    <dbReference type="NCBI Taxonomy" id="2829795"/>
    <lineage>
        <taxon>Bacteria</taxon>
        <taxon>Pseudomonadati</taxon>
        <taxon>Bacteroidota</taxon>
        <taxon>Flavobacteriia</taxon>
        <taxon>Flavobacteriales</taxon>
        <taxon>Parvicellaceae</taxon>
        <taxon>Parvicella</taxon>
    </lineage>
</organism>
<evidence type="ECO:0000256" key="1">
    <source>
        <dbReference type="ARBA" id="ARBA00006484"/>
    </source>
</evidence>
<proteinExistence type="inferred from homology"/>
<dbReference type="AlphaFoldDB" id="A0A916JMT1"/>
<dbReference type="PRINTS" id="PR00080">
    <property type="entry name" value="SDRFAMILY"/>
</dbReference>
<dbReference type="EMBL" id="OU015584">
    <property type="protein sequence ID" value="CAG5081399.1"/>
    <property type="molecule type" value="Genomic_DNA"/>
</dbReference>
<dbReference type="PROSITE" id="PS00061">
    <property type="entry name" value="ADH_SHORT"/>
    <property type="match status" value="1"/>
</dbReference>
<dbReference type="EC" id="1.1.1.392" evidence="4"/>
<protein>
    <submittedName>
        <fullName evidence="4">3-alpha-hydroxycholanate dehydrogenase (NADP(+))</fullName>
        <ecNumber evidence="4">1.1.1.392</ecNumber>
    </submittedName>
</protein>
<comment type="similarity">
    <text evidence="1 3">Belongs to the short-chain dehydrogenases/reductases (SDR) family.</text>
</comment>
<sequence length="234" mass="25533">MEIKNVKAIITGGTTGIGYEIASQLLKEGAEVVICGRNEETVGKAYATLGSKGIAADVSNEQDVIRLFDYAVKEMDTVNVLINNAGIGGTFEELANTDVKDFQKVWEINVKGLFLAGKEAAKIFKENDYGNIINIGSTAALKGFAKGSSYVASKFAVSGLTECWRAELRPHNVRVMQVNPSEVITPFYEKMGWTPQNIEKKLKPEQIAHTVVAMLKMNDVGFIPDAAVWATNPW</sequence>
<dbReference type="Proteomes" id="UP000683507">
    <property type="component" value="Chromosome"/>
</dbReference>
<dbReference type="PANTHER" id="PTHR42760:SF133">
    <property type="entry name" value="3-OXOACYL-[ACYL-CARRIER-PROTEIN] REDUCTASE"/>
    <property type="match status" value="1"/>
</dbReference>
<dbReference type="KEGG" id="ptan:CRYO30217_01620"/>
<evidence type="ECO:0000313" key="4">
    <source>
        <dbReference type="EMBL" id="CAG5081399.1"/>
    </source>
</evidence>
<evidence type="ECO:0000256" key="2">
    <source>
        <dbReference type="ARBA" id="ARBA00023002"/>
    </source>
</evidence>
<dbReference type="PANTHER" id="PTHR42760">
    <property type="entry name" value="SHORT-CHAIN DEHYDROGENASES/REDUCTASES FAMILY MEMBER"/>
    <property type="match status" value="1"/>
</dbReference>
<evidence type="ECO:0000313" key="5">
    <source>
        <dbReference type="Proteomes" id="UP000683507"/>
    </source>
</evidence>
<dbReference type="GO" id="GO:0048038">
    <property type="term" value="F:quinone binding"/>
    <property type="evidence" value="ECO:0007669"/>
    <property type="project" value="TreeGrafter"/>
</dbReference>
<name>A0A916JMT1_9FLAO</name>
<dbReference type="InterPro" id="IPR002347">
    <property type="entry name" value="SDR_fam"/>
</dbReference>
<reference evidence="4" key="1">
    <citation type="submission" date="2021-04" db="EMBL/GenBank/DDBJ databases">
        <authorList>
            <person name="Rodrigo-Torres L."/>
            <person name="Arahal R. D."/>
            <person name="Lucena T."/>
        </authorList>
    </citation>
    <scope>NUCLEOTIDE SEQUENCE</scope>
    <source>
        <strain evidence="4">AS29M-1</strain>
    </source>
</reference>
<dbReference type="CDD" id="cd05233">
    <property type="entry name" value="SDR_c"/>
    <property type="match status" value="1"/>
</dbReference>
<accession>A0A916JMT1</accession>
<keyword evidence="5" id="KW-1185">Reference proteome</keyword>
<dbReference type="InterPro" id="IPR020904">
    <property type="entry name" value="Sc_DH/Rdtase_CS"/>
</dbReference>
<dbReference type="GO" id="GO:0016616">
    <property type="term" value="F:oxidoreductase activity, acting on the CH-OH group of donors, NAD or NADP as acceptor"/>
    <property type="evidence" value="ECO:0007669"/>
    <property type="project" value="TreeGrafter"/>
</dbReference>
<keyword evidence="2 4" id="KW-0560">Oxidoreductase</keyword>
<dbReference type="InterPro" id="IPR036291">
    <property type="entry name" value="NAD(P)-bd_dom_sf"/>
</dbReference>
<evidence type="ECO:0000256" key="3">
    <source>
        <dbReference type="RuleBase" id="RU000363"/>
    </source>
</evidence>
<dbReference type="Gene3D" id="3.40.50.720">
    <property type="entry name" value="NAD(P)-binding Rossmann-like Domain"/>
    <property type="match status" value="1"/>
</dbReference>
<dbReference type="GO" id="GO:0006633">
    <property type="term" value="P:fatty acid biosynthetic process"/>
    <property type="evidence" value="ECO:0007669"/>
    <property type="project" value="TreeGrafter"/>
</dbReference>
<dbReference type="FunFam" id="3.40.50.720:FF:000084">
    <property type="entry name" value="Short-chain dehydrogenase reductase"/>
    <property type="match status" value="1"/>
</dbReference>
<dbReference type="PRINTS" id="PR00081">
    <property type="entry name" value="GDHRDH"/>
</dbReference>
<dbReference type="RefSeq" id="WP_258541817.1">
    <property type="nucleotide sequence ID" value="NZ_OU015584.1"/>
</dbReference>